<dbReference type="RefSeq" id="XP_016765570.1">
    <property type="nucleotide sequence ID" value="XM_016907905.1"/>
</dbReference>
<reference evidence="4 5" key="1">
    <citation type="journal article" date="2012" name="PLoS Pathog.">
        <title>Diverse lifestyles and strategies of plant pathogenesis encoded in the genomes of eighteen Dothideomycetes fungi.</title>
        <authorList>
            <person name="Ohm R.A."/>
            <person name="Feau N."/>
            <person name="Henrissat B."/>
            <person name="Schoch C.L."/>
            <person name="Horwitz B.A."/>
            <person name="Barry K.W."/>
            <person name="Condon B.J."/>
            <person name="Copeland A.C."/>
            <person name="Dhillon B."/>
            <person name="Glaser F."/>
            <person name="Hesse C.N."/>
            <person name="Kosti I."/>
            <person name="LaButti K."/>
            <person name="Lindquist E.A."/>
            <person name="Lucas S."/>
            <person name="Salamov A.A."/>
            <person name="Bradshaw R.E."/>
            <person name="Ciuffetti L."/>
            <person name="Hamelin R.C."/>
            <person name="Kema G.H.J."/>
            <person name="Lawrence C."/>
            <person name="Scott J.A."/>
            <person name="Spatafora J.W."/>
            <person name="Turgeon B.G."/>
            <person name="de Wit P.J.G.M."/>
            <person name="Zhong S."/>
            <person name="Goodwin S.B."/>
            <person name="Grigoriev I.V."/>
        </authorList>
    </citation>
    <scope>NUCLEOTIDE SEQUENCE [LARGE SCALE GENOMIC DNA]</scope>
    <source>
        <strain evidence="4 5">SO2202</strain>
    </source>
</reference>
<dbReference type="GO" id="GO:0032040">
    <property type="term" value="C:small-subunit processome"/>
    <property type="evidence" value="ECO:0007669"/>
    <property type="project" value="TreeGrafter"/>
</dbReference>
<feature type="domain" description="CCAAT-binding factor" evidence="3">
    <location>
        <begin position="317"/>
        <end position="478"/>
    </location>
</feature>
<evidence type="ECO:0000259" key="3">
    <source>
        <dbReference type="Pfam" id="PF03914"/>
    </source>
</evidence>
<evidence type="ECO:0000313" key="4">
    <source>
        <dbReference type="EMBL" id="EMF17449.1"/>
    </source>
</evidence>
<dbReference type="GO" id="GO:0042254">
    <property type="term" value="P:ribosome biogenesis"/>
    <property type="evidence" value="ECO:0007669"/>
    <property type="project" value="InterPro"/>
</dbReference>
<dbReference type="STRING" id="692275.N1QNN9"/>
<dbReference type="GeneID" id="27905042"/>
<protein>
    <submittedName>
        <fullName evidence="4">CBF-domain-containing protein</fullName>
    </submittedName>
</protein>
<dbReference type="EMBL" id="KB456260">
    <property type="protein sequence ID" value="EMF17449.1"/>
    <property type="molecule type" value="Genomic_DNA"/>
</dbReference>
<dbReference type="PANTHER" id="PTHR12455:SF0">
    <property type="entry name" value="NUCLEOLAR COMPLEX PROTEIN 4 HOMOLOG"/>
    <property type="match status" value="1"/>
</dbReference>
<accession>N1QNN9</accession>
<dbReference type="PANTHER" id="PTHR12455">
    <property type="entry name" value="NUCLEOLAR COMPLEX PROTEIN 4"/>
    <property type="match status" value="1"/>
</dbReference>
<feature type="region of interest" description="Disordered" evidence="2">
    <location>
        <begin position="1"/>
        <end position="36"/>
    </location>
</feature>
<sequence length="548" mass="61772">MPGMVTTDPDDNRKRKRSLHGTSSTKARKAPKVTTTTDTREAQILLLEQQIVASPAHYANIEKLQGFLAGGEHSTLAAVALCRVFCRLIAGEQLEKDKNASDHAAQTVQWLRGCLRKYVASLCDWIGSPDATEENTALALLMRIVKEEAAGTSKTAEQSWRNEKATFQATVKALLSKKEAEGARLQFVETHVEEHDDVRFYTFVAVRNLLSESNGPDVLDNAIEMLSQIEGVPESEDQLEDWYGEAPTHKSPLLSLNAHRKAAREAWMSIFRAQLSTEQRKSLLNITTTQLLPWFTNHIELLADFLTDSFNQGGATSLLALNGIFSLMTVKNLDYPEFYGKLYSLLDEDVLHSKHRSRFFRLLETFMSSTHLPASMIASFIKRLSRLALQAPPGAIVWIIPWIYNQLKQHPPCTFMLHRTYHPGHAIYAAHPNYTEEGMDDPFIMSQSDPMLTRAIDSSLWELETLRNHFHPNVATLAKIVGEQFTKRDYQLEDFLDHSYSTLIEAEVGKEMKKAPIVEWEIPKHILCTDEGGLNSIGTLLQNAIQMP</sequence>
<organism evidence="4 5">
    <name type="scientific">Sphaerulina musiva (strain SO2202)</name>
    <name type="common">Poplar stem canker fungus</name>
    <name type="synonym">Septoria musiva</name>
    <dbReference type="NCBI Taxonomy" id="692275"/>
    <lineage>
        <taxon>Eukaryota</taxon>
        <taxon>Fungi</taxon>
        <taxon>Dikarya</taxon>
        <taxon>Ascomycota</taxon>
        <taxon>Pezizomycotina</taxon>
        <taxon>Dothideomycetes</taxon>
        <taxon>Dothideomycetidae</taxon>
        <taxon>Mycosphaerellales</taxon>
        <taxon>Mycosphaerellaceae</taxon>
        <taxon>Sphaerulina</taxon>
    </lineage>
</organism>
<dbReference type="eggNOG" id="KOG2154">
    <property type="taxonomic scope" value="Eukaryota"/>
</dbReference>
<dbReference type="Pfam" id="PF03914">
    <property type="entry name" value="CBF"/>
    <property type="match status" value="1"/>
</dbReference>
<dbReference type="OMA" id="YYNNIVT"/>
<evidence type="ECO:0000256" key="1">
    <source>
        <dbReference type="ARBA" id="ARBA00007797"/>
    </source>
</evidence>
<dbReference type="InterPro" id="IPR005612">
    <property type="entry name" value="CCAAT-binding_factor"/>
</dbReference>
<gene>
    <name evidence="4" type="ORF">SEPMUDRAFT_160711</name>
</gene>
<evidence type="ECO:0000313" key="5">
    <source>
        <dbReference type="Proteomes" id="UP000016931"/>
    </source>
</evidence>
<dbReference type="Proteomes" id="UP000016931">
    <property type="component" value="Unassembled WGS sequence"/>
</dbReference>
<comment type="similarity">
    <text evidence="1">Belongs to the CBF/MAK21 family.</text>
</comment>
<dbReference type="GO" id="GO:0030692">
    <property type="term" value="C:Noc4p-Nop14p complex"/>
    <property type="evidence" value="ECO:0007669"/>
    <property type="project" value="TreeGrafter"/>
</dbReference>
<evidence type="ECO:0000256" key="2">
    <source>
        <dbReference type="SAM" id="MobiDB-lite"/>
    </source>
</evidence>
<dbReference type="HOGENOM" id="CLU_015945_1_0_1"/>
<dbReference type="OrthoDB" id="10263185at2759"/>
<name>N1QNN9_SPHMS</name>
<keyword evidence="5" id="KW-1185">Reference proteome</keyword>
<dbReference type="AlphaFoldDB" id="N1QNN9"/>
<dbReference type="InterPro" id="IPR027193">
    <property type="entry name" value="Noc4"/>
</dbReference>
<proteinExistence type="inferred from homology"/>